<feature type="domain" description="CWZF3/5/7 THD" evidence="2">
    <location>
        <begin position="366"/>
        <end position="621"/>
    </location>
</feature>
<accession>A0A2G5F0R2</accession>
<evidence type="ECO:0000256" key="1">
    <source>
        <dbReference type="SAM" id="MobiDB-lite"/>
    </source>
</evidence>
<dbReference type="PANTHER" id="PTHR46524:SF7">
    <property type="entry name" value="CW-TYPE ZINC FINGER"/>
    <property type="match status" value="1"/>
</dbReference>
<dbReference type="AlphaFoldDB" id="A0A2G5F0R2"/>
<organism evidence="3 4">
    <name type="scientific">Aquilegia coerulea</name>
    <name type="common">Rocky mountain columbine</name>
    <dbReference type="NCBI Taxonomy" id="218851"/>
    <lineage>
        <taxon>Eukaryota</taxon>
        <taxon>Viridiplantae</taxon>
        <taxon>Streptophyta</taxon>
        <taxon>Embryophyta</taxon>
        <taxon>Tracheophyta</taxon>
        <taxon>Spermatophyta</taxon>
        <taxon>Magnoliopsida</taxon>
        <taxon>Ranunculales</taxon>
        <taxon>Ranunculaceae</taxon>
        <taxon>Thalictroideae</taxon>
        <taxon>Aquilegia</taxon>
    </lineage>
</organism>
<dbReference type="EMBL" id="KZ305020">
    <property type="protein sequence ID" value="PIA61552.1"/>
    <property type="molecule type" value="Genomic_DNA"/>
</dbReference>
<feature type="region of interest" description="Disordered" evidence="1">
    <location>
        <begin position="1"/>
        <end position="65"/>
    </location>
</feature>
<feature type="region of interest" description="Disordered" evidence="1">
    <location>
        <begin position="87"/>
        <end position="379"/>
    </location>
</feature>
<feature type="compositionally biased region" description="Basic and acidic residues" evidence="1">
    <location>
        <begin position="137"/>
        <end position="156"/>
    </location>
</feature>
<feature type="compositionally biased region" description="Basic and acidic residues" evidence="1">
    <location>
        <begin position="248"/>
        <end position="277"/>
    </location>
</feature>
<dbReference type="STRING" id="218851.A0A2G5F0R2"/>
<proteinExistence type="predicted"/>
<dbReference type="InterPro" id="IPR055300">
    <property type="entry name" value="CWZF3/5/7"/>
</dbReference>
<feature type="compositionally biased region" description="Low complexity" evidence="1">
    <location>
        <begin position="121"/>
        <end position="136"/>
    </location>
</feature>
<dbReference type="InParanoid" id="A0A2G5F0R2"/>
<keyword evidence="4" id="KW-1185">Reference proteome</keyword>
<evidence type="ECO:0000313" key="3">
    <source>
        <dbReference type="EMBL" id="PIA61552.1"/>
    </source>
</evidence>
<name>A0A2G5F0R2_AQUCA</name>
<evidence type="ECO:0000259" key="2">
    <source>
        <dbReference type="Pfam" id="PF24756"/>
    </source>
</evidence>
<feature type="compositionally biased region" description="Basic and acidic residues" evidence="1">
    <location>
        <begin position="201"/>
        <end position="233"/>
    </location>
</feature>
<sequence length="621" mass="67848">MRFSDGTSAKKVLLGKDDTTNGTMVSLRKSSDGEGDGGGGHSGSARKEKSHSVVHRRSLESSILDYHEVNPTSGAKAIAPIEPLCSEFGNLHGVNGGSDTLDQRMDKEYGHDEERVNKYNGSNGSLSRKSGKGSSSRSKEKQKSSKSDVDKGKIKVSDSFINQEQLYPTKNFKNEADKEQQDVSHYHEESKVAKYSSQEKYGVRGSKDEKSCLGKKEYKWSDEGRREKQEKFGGPDGTDVKLTPACSKDGKSNAHQNSKDRVGERSSRRSLSERPDQLEPAFGRGKSHSVPHSVDKQETQTRCPRPISSSHKGHGSELLPVDASSGGGGDDLKVTKHSRRPDNQAGGPHSNLRHSTPGRVGVGDLDGPSPFRKDSSSQSANNFLKEAKDLKHSADRLKNSGSDLDSTGLYFEAVLKFLHGASLLEPCNVESSRHGESQSVHIYSTTVGLCEFVAHEYERCKQMAAAALAYKCLEVAYLRVVYFRHTSIHKDRHELQAAVHMVPPGESPSSSASDVDNLNHQGTVDKIALAKGVGSPHVAGNHVIAARNRPNFMRVLNFTQDVNSAMEALRKYQNAFAIASSSLEESQYDGISAVKRALDYSFHDVQGLLRLVRLAKEAIKC</sequence>
<evidence type="ECO:0000313" key="4">
    <source>
        <dbReference type="Proteomes" id="UP000230069"/>
    </source>
</evidence>
<dbReference type="Pfam" id="PF24756">
    <property type="entry name" value="THD_CWZF3-5-7"/>
    <property type="match status" value="1"/>
</dbReference>
<protein>
    <recommendedName>
        <fullName evidence="2">CWZF3/5/7 THD domain-containing protein</fullName>
    </recommendedName>
</protein>
<feature type="compositionally biased region" description="Basic and acidic residues" evidence="1">
    <location>
        <begin position="172"/>
        <end position="192"/>
    </location>
</feature>
<dbReference type="Proteomes" id="UP000230069">
    <property type="component" value="Unassembled WGS sequence"/>
</dbReference>
<dbReference type="PANTHER" id="PTHR46524">
    <property type="entry name" value="CW-TYPE ZINC FINGER"/>
    <property type="match status" value="1"/>
</dbReference>
<feature type="compositionally biased region" description="Basic and acidic residues" evidence="1">
    <location>
        <begin position="101"/>
        <end position="117"/>
    </location>
</feature>
<gene>
    <name evidence="3" type="ORF">AQUCO_00300818v1</name>
</gene>
<dbReference type="OrthoDB" id="757982at2759"/>
<reference evidence="3 4" key="1">
    <citation type="submission" date="2017-09" db="EMBL/GenBank/DDBJ databases">
        <title>WGS assembly of Aquilegia coerulea Goldsmith.</title>
        <authorList>
            <person name="Hodges S."/>
            <person name="Kramer E."/>
            <person name="Nordborg M."/>
            <person name="Tomkins J."/>
            <person name="Borevitz J."/>
            <person name="Derieg N."/>
            <person name="Yan J."/>
            <person name="Mihaltcheva S."/>
            <person name="Hayes R.D."/>
            <person name="Rokhsar D."/>
        </authorList>
    </citation>
    <scope>NUCLEOTIDE SEQUENCE [LARGE SCALE GENOMIC DNA]</scope>
    <source>
        <strain evidence="4">cv. Goldsmith</strain>
    </source>
</reference>
<dbReference type="InterPro" id="IPR056406">
    <property type="entry name" value="THD_CWZF3/5/7"/>
</dbReference>